<reference evidence="2 3" key="1">
    <citation type="journal article" date="2017" name="Gigascience">
        <title>Draft genome of the honey bee ectoparasitic mite, Tropilaelaps mercedesae, is shaped by the parasitic life history.</title>
        <authorList>
            <person name="Dong X."/>
            <person name="Armstrong S.D."/>
            <person name="Xia D."/>
            <person name="Makepeace B.L."/>
            <person name="Darby A.C."/>
            <person name="Kadowaki T."/>
        </authorList>
    </citation>
    <scope>NUCLEOTIDE SEQUENCE [LARGE SCALE GENOMIC DNA]</scope>
    <source>
        <strain evidence="2">Wuxi-XJTLU</strain>
    </source>
</reference>
<organism evidence="2 3">
    <name type="scientific">Tropilaelaps mercedesae</name>
    <dbReference type="NCBI Taxonomy" id="418985"/>
    <lineage>
        <taxon>Eukaryota</taxon>
        <taxon>Metazoa</taxon>
        <taxon>Ecdysozoa</taxon>
        <taxon>Arthropoda</taxon>
        <taxon>Chelicerata</taxon>
        <taxon>Arachnida</taxon>
        <taxon>Acari</taxon>
        <taxon>Parasitiformes</taxon>
        <taxon>Mesostigmata</taxon>
        <taxon>Gamasina</taxon>
        <taxon>Dermanyssoidea</taxon>
        <taxon>Laelapidae</taxon>
        <taxon>Tropilaelaps</taxon>
    </lineage>
</organism>
<feature type="compositionally biased region" description="Polar residues" evidence="1">
    <location>
        <begin position="526"/>
        <end position="535"/>
    </location>
</feature>
<dbReference type="EMBL" id="MNPL01014591">
    <property type="protein sequence ID" value="OQR71438.1"/>
    <property type="molecule type" value="Genomic_DNA"/>
</dbReference>
<protein>
    <submittedName>
        <fullName evidence="2">Uncharacterized protein</fullName>
    </submittedName>
</protein>
<evidence type="ECO:0000313" key="2">
    <source>
        <dbReference type="EMBL" id="OQR71438.1"/>
    </source>
</evidence>
<feature type="compositionally biased region" description="Basic and acidic residues" evidence="1">
    <location>
        <begin position="406"/>
        <end position="426"/>
    </location>
</feature>
<dbReference type="AlphaFoldDB" id="A0A1V9XDK3"/>
<feature type="region of interest" description="Disordered" evidence="1">
    <location>
        <begin position="117"/>
        <end position="204"/>
    </location>
</feature>
<keyword evidence="3" id="KW-1185">Reference proteome</keyword>
<comment type="caution">
    <text evidence="2">The sequence shown here is derived from an EMBL/GenBank/DDBJ whole genome shotgun (WGS) entry which is preliminary data.</text>
</comment>
<feature type="compositionally biased region" description="Polar residues" evidence="1">
    <location>
        <begin position="145"/>
        <end position="158"/>
    </location>
</feature>
<feature type="compositionally biased region" description="Basic and acidic residues" evidence="1">
    <location>
        <begin position="482"/>
        <end position="494"/>
    </location>
</feature>
<dbReference type="InParanoid" id="A0A1V9XDK3"/>
<feature type="compositionally biased region" description="Basic and acidic residues" evidence="1">
    <location>
        <begin position="388"/>
        <end position="398"/>
    </location>
</feature>
<gene>
    <name evidence="2" type="ORF">BIW11_10999</name>
</gene>
<feature type="region of interest" description="Disordered" evidence="1">
    <location>
        <begin position="299"/>
        <end position="494"/>
    </location>
</feature>
<dbReference type="OrthoDB" id="10602557at2759"/>
<evidence type="ECO:0000313" key="3">
    <source>
        <dbReference type="Proteomes" id="UP000192247"/>
    </source>
</evidence>
<feature type="compositionally biased region" description="Basic and acidic residues" evidence="1">
    <location>
        <begin position="164"/>
        <end position="182"/>
    </location>
</feature>
<evidence type="ECO:0000256" key="1">
    <source>
        <dbReference type="SAM" id="MobiDB-lite"/>
    </source>
</evidence>
<feature type="region of interest" description="Disordered" evidence="1">
    <location>
        <begin position="634"/>
        <end position="655"/>
    </location>
</feature>
<dbReference type="Proteomes" id="UP000192247">
    <property type="component" value="Unassembled WGS sequence"/>
</dbReference>
<feature type="region of interest" description="Disordered" evidence="1">
    <location>
        <begin position="513"/>
        <end position="535"/>
    </location>
</feature>
<dbReference type="Gene3D" id="1.10.10.60">
    <property type="entry name" value="Homeodomain-like"/>
    <property type="match status" value="1"/>
</dbReference>
<accession>A0A1V9XDK3</accession>
<feature type="compositionally biased region" description="Basic and acidic residues" evidence="1">
    <location>
        <begin position="350"/>
        <end position="366"/>
    </location>
</feature>
<sequence>MAGDDDDQFAYDGTWPSQKAQGLRKNFMDSDDKRIIQYLLKTKDVVYLKGYEVWKRMQHSRKYNPRGFSYHSLHQRWRKTILPSIHRYGLTDSEKELLLCKPPGYFAMQRKIAKGRENRRLNEGKSLLDQLDDSSGEDKNGIKSPRTNTMESDGSDSVSGLEIRGSDFEQTKNEIEANEVEKTPSTAPKNDADENKRSPHSRYMTLSNSVTKARGPESPKGVCNGAKRRALFVEESPVTLGSIRDADGLFTPSRATRNHNMLMKLECLNGTKGRQAALSRAEIDDPTCSECRDSIYSSSDESCLLDEPPPRTSPKTATIGISTHQRAPASQTLLREAVTDSLPLKLPNKTAEDSSDTDKNGSDEKSAHKRQSRTRLAPVTSSTCGDEAALRSRSDEHSPTAQSPQRRAESEKDRTVDIGTSEEIRGTQKLTEGSSVIRRRSSQEESSPDEYEANDLSTRGRMRDTIPSNLTARDRTLRKRPPSLERERSPKKLRDDALVNTVRVTLSVQPNVCDLKPEDGREEETPNNQLSSSQAEGPCLEIDTMAETQESAFRNRPGTLPLRKVTVEIPWDENERTRQALEDTTDGVGCADFSNSTQPGDRIQCPRAPCQTEALTAINSNPSTAVRTLKAGFSGTQSKGLMPASRSSSKRANSQTNWESSNTYYLGTSISCVSSADAMLDVSVTSRFRIPLPEALPNWTMALRLLRESAESTFRQHDATNLESHAACPGLGEYLELWSHLKVLLEHANAADSGTLLRRWRESRVVTLISEILSMPVCRAADTNTVATPLKHLGDQSVICSQLRTPEWQVLMDVMDSIRDAATSIFARSEQQK</sequence>
<proteinExistence type="predicted"/>
<feature type="compositionally biased region" description="Polar residues" evidence="1">
    <location>
        <begin position="313"/>
        <end position="333"/>
    </location>
</feature>
<name>A0A1V9XDK3_9ACAR</name>